<dbReference type="InterPro" id="IPR013106">
    <property type="entry name" value="Ig_V-set"/>
</dbReference>
<keyword evidence="3" id="KW-1003">Cell membrane</keyword>
<accession>A0A1S3G3J4</accession>
<dbReference type="InterPro" id="IPR036179">
    <property type="entry name" value="Ig-like_dom_sf"/>
</dbReference>
<dbReference type="GO" id="GO:0042104">
    <property type="term" value="P:positive regulation of activated T cell proliferation"/>
    <property type="evidence" value="ECO:0007669"/>
    <property type="project" value="UniProtKB-ARBA"/>
</dbReference>
<dbReference type="InterPro" id="IPR053896">
    <property type="entry name" value="BTN3A2-like_Ig-C"/>
</dbReference>
<dbReference type="GO" id="GO:0071222">
    <property type="term" value="P:cellular response to lipopolysaccharide"/>
    <property type="evidence" value="ECO:0007669"/>
    <property type="project" value="TreeGrafter"/>
</dbReference>
<dbReference type="Pfam" id="PF22705">
    <property type="entry name" value="C2-set_3"/>
    <property type="match status" value="1"/>
</dbReference>
<evidence type="ECO:0000256" key="15">
    <source>
        <dbReference type="ARBA" id="ARBA00068217"/>
    </source>
</evidence>
<evidence type="ECO:0000256" key="20">
    <source>
        <dbReference type="SAM" id="Phobius"/>
    </source>
</evidence>
<keyword evidence="9" id="KW-1064">Adaptive immunity</keyword>
<keyword evidence="12" id="KW-0675">Receptor</keyword>
<dbReference type="SUPFAM" id="SSF48726">
    <property type="entry name" value="Immunoglobulin"/>
    <property type="match status" value="2"/>
</dbReference>
<evidence type="ECO:0000256" key="16">
    <source>
        <dbReference type="ARBA" id="ARBA00080938"/>
    </source>
</evidence>
<evidence type="ECO:0000313" key="23">
    <source>
        <dbReference type="RefSeq" id="XP_012882869.1"/>
    </source>
</evidence>
<evidence type="ECO:0000256" key="3">
    <source>
        <dbReference type="ARBA" id="ARBA00022475"/>
    </source>
</evidence>
<keyword evidence="4 20" id="KW-0812">Transmembrane</keyword>
<dbReference type="GO" id="GO:0007166">
    <property type="term" value="P:cell surface receptor signaling pathway"/>
    <property type="evidence" value="ECO:0007669"/>
    <property type="project" value="TreeGrafter"/>
</dbReference>
<evidence type="ECO:0000256" key="11">
    <source>
        <dbReference type="ARBA" id="ARBA00023157"/>
    </source>
</evidence>
<evidence type="ECO:0000313" key="22">
    <source>
        <dbReference type="Proteomes" id="UP000081671"/>
    </source>
</evidence>
<evidence type="ECO:0000256" key="2">
    <source>
        <dbReference type="ARBA" id="ARBA00007591"/>
    </source>
</evidence>
<evidence type="ECO:0000256" key="19">
    <source>
        <dbReference type="SAM" id="MobiDB-lite"/>
    </source>
</evidence>
<dbReference type="Gene3D" id="2.60.40.10">
    <property type="entry name" value="Immunoglobulins"/>
    <property type="match status" value="2"/>
</dbReference>
<reference evidence="23" key="1">
    <citation type="submission" date="2025-08" db="UniProtKB">
        <authorList>
            <consortium name="RefSeq"/>
        </authorList>
    </citation>
    <scope>IDENTIFICATION</scope>
    <source>
        <tissue evidence="23">Kidney</tissue>
    </source>
</reference>
<keyword evidence="13" id="KW-0325">Glycoprotein</keyword>
<evidence type="ECO:0000256" key="17">
    <source>
        <dbReference type="ARBA" id="ARBA00081259"/>
    </source>
</evidence>
<feature type="transmembrane region" description="Helical" evidence="20">
    <location>
        <begin position="234"/>
        <end position="255"/>
    </location>
</feature>
<sequence>MVGSDVRLGCVYPGGSSFDLNDLFVYWQISGSNTVVAYFLSGNSSVDHVDSRYRSRAHVSGDSMKQGDFSLLLQDVTPDDAQTFRCLVFRESLKLGKVLEVEIRLHVAANYSMPVVSSPGGGPGAWELTFTCTSTNGYPRPKVYWINKTDNSLLPEALQNHTVSVNTRGLYDVVSVLTLPHTPGVDVGCCIENELLSQNLTGSSQALAASGGAGEQFTESPVGPAGRRRLEVSAMAIALSVLMVAAAVTVCLGLGRCRRRCPRHPGDQTVTPEQEELPDQAAQSLCPGHRPGSGRPPAGRWTQLKGGLSQGWWQRG</sequence>
<dbReference type="AlphaFoldDB" id="A0A1S3G3J4"/>
<dbReference type="GO" id="GO:0002250">
    <property type="term" value="P:adaptive immune response"/>
    <property type="evidence" value="ECO:0007669"/>
    <property type="project" value="UniProtKB-KW"/>
</dbReference>
<feature type="region of interest" description="Disordered" evidence="19">
    <location>
        <begin position="265"/>
        <end position="316"/>
    </location>
</feature>
<evidence type="ECO:0000256" key="8">
    <source>
        <dbReference type="ARBA" id="ARBA00022989"/>
    </source>
</evidence>
<evidence type="ECO:0000256" key="9">
    <source>
        <dbReference type="ARBA" id="ARBA00023130"/>
    </source>
</evidence>
<dbReference type="InterPro" id="IPR051713">
    <property type="entry name" value="T-cell_Activation_Regulation"/>
</dbReference>
<dbReference type="Pfam" id="PF07686">
    <property type="entry name" value="V-set"/>
    <property type="match status" value="1"/>
</dbReference>
<organism evidence="22 23">
    <name type="scientific">Dipodomys ordii</name>
    <name type="common">Ord's kangaroo rat</name>
    <dbReference type="NCBI Taxonomy" id="10020"/>
    <lineage>
        <taxon>Eukaryota</taxon>
        <taxon>Metazoa</taxon>
        <taxon>Chordata</taxon>
        <taxon>Craniata</taxon>
        <taxon>Vertebrata</taxon>
        <taxon>Euteleostomi</taxon>
        <taxon>Mammalia</taxon>
        <taxon>Eutheria</taxon>
        <taxon>Euarchontoglires</taxon>
        <taxon>Glires</taxon>
        <taxon>Rodentia</taxon>
        <taxon>Castorimorpha</taxon>
        <taxon>Heteromyidae</taxon>
        <taxon>Dipodomyinae</taxon>
        <taxon>Dipodomys</taxon>
    </lineage>
</organism>
<feature type="domain" description="Ig-like" evidence="21">
    <location>
        <begin position="114"/>
        <end position="208"/>
    </location>
</feature>
<evidence type="ECO:0000256" key="13">
    <source>
        <dbReference type="ARBA" id="ARBA00023180"/>
    </source>
</evidence>
<feature type="domain" description="Ig-like" evidence="21">
    <location>
        <begin position="1"/>
        <end position="96"/>
    </location>
</feature>
<dbReference type="Proteomes" id="UP000081671">
    <property type="component" value="Unplaced"/>
</dbReference>
<dbReference type="RefSeq" id="XP_012882869.1">
    <property type="nucleotide sequence ID" value="XM_013027415.1"/>
</dbReference>
<dbReference type="FunCoup" id="A0A1S3G3J4">
    <property type="interactions" value="179"/>
</dbReference>
<proteinExistence type="inferred from homology"/>
<protein>
    <recommendedName>
        <fullName evidence="15">ICOS ligand</fullName>
    </recommendedName>
    <alternativeName>
        <fullName evidence="17">B7 homolog 2</fullName>
    </alternativeName>
    <alternativeName>
        <fullName evidence="16">B7-like protein Gl50</fullName>
    </alternativeName>
    <alternativeName>
        <fullName evidence="18">B7-related protein 1</fullName>
    </alternativeName>
</protein>
<evidence type="ECO:0000256" key="18">
    <source>
        <dbReference type="ARBA" id="ARBA00082272"/>
    </source>
</evidence>
<dbReference type="InterPro" id="IPR013783">
    <property type="entry name" value="Ig-like_fold"/>
</dbReference>
<keyword evidence="10 20" id="KW-0472">Membrane</keyword>
<evidence type="ECO:0000256" key="10">
    <source>
        <dbReference type="ARBA" id="ARBA00023136"/>
    </source>
</evidence>
<dbReference type="GO" id="GO:0031295">
    <property type="term" value="P:T cell costimulation"/>
    <property type="evidence" value="ECO:0007669"/>
    <property type="project" value="TreeGrafter"/>
</dbReference>
<keyword evidence="7" id="KW-0075">B-cell activation</keyword>
<keyword evidence="22" id="KW-1185">Reference proteome</keyword>
<dbReference type="InParanoid" id="A0A1S3G3J4"/>
<evidence type="ECO:0000259" key="21">
    <source>
        <dbReference type="PROSITE" id="PS50835"/>
    </source>
</evidence>
<dbReference type="FunFam" id="2.60.40.10:FF:000996">
    <property type="entry name" value="ICOS ligand isoform X2"/>
    <property type="match status" value="1"/>
</dbReference>
<dbReference type="CTD" id="23308"/>
<comment type="subcellular location">
    <subcellularLocation>
        <location evidence="1">Cell membrane</location>
        <topology evidence="1">Single-pass type I membrane protein</topology>
    </subcellularLocation>
</comment>
<evidence type="ECO:0000256" key="7">
    <source>
        <dbReference type="ARBA" id="ARBA00022936"/>
    </source>
</evidence>
<name>A0A1S3G3J4_DIPOR</name>
<dbReference type="GeneID" id="105994004"/>
<dbReference type="InterPro" id="IPR007110">
    <property type="entry name" value="Ig-like_dom"/>
</dbReference>
<keyword evidence="8 20" id="KW-1133">Transmembrane helix</keyword>
<dbReference type="GO" id="GO:0005102">
    <property type="term" value="F:signaling receptor binding"/>
    <property type="evidence" value="ECO:0007669"/>
    <property type="project" value="UniProtKB-ARBA"/>
</dbReference>
<dbReference type="GO" id="GO:0042113">
    <property type="term" value="P:B cell activation"/>
    <property type="evidence" value="ECO:0007669"/>
    <property type="project" value="UniProtKB-KW"/>
</dbReference>
<evidence type="ECO:0000256" key="5">
    <source>
        <dbReference type="ARBA" id="ARBA00022729"/>
    </source>
</evidence>
<evidence type="ECO:0000256" key="14">
    <source>
        <dbReference type="ARBA" id="ARBA00023319"/>
    </source>
</evidence>
<keyword evidence="14" id="KW-0393">Immunoglobulin domain</keyword>
<dbReference type="PANTHER" id="PTHR25466:SF17">
    <property type="entry name" value="IG-LIKE DOMAIN-CONTAINING PROTEIN"/>
    <property type="match status" value="1"/>
</dbReference>
<dbReference type="PANTHER" id="PTHR25466">
    <property type="entry name" value="T-LYMPHOCYTE ACTIVATION ANTIGEN"/>
    <property type="match status" value="1"/>
</dbReference>
<dbReference type="OrthoDB" id="10055806at2759"/>
<evidence type="ECO:0000256" key="1">
    <source>
        <dbReference type="ARBA" id="ARBA00004251"/>
    </source>
</evidence>
<gene>
    <name evidence="23" type="primary">Icoslg</name>
</gene>
<evidence type="ECO:0000256" key="6">
    <source>
        <dbReference type="ARBA" id="ARBA00022859"/>
    </source>
</evidence>
<dbReference type="GO" id="GO:0009897">
    <property type="term" value="C:external side of plasma membrane"/>
    <property type="evidence" value="ECO:0007669"/>
    <property type="project" value="TreeGrafter"/>
</dbReference>
<dbReference type="GO" id="GO:0042130">
    <property type="term" value="P:negative regulation of T cell proliferation"/>
    <property type="evidence" value="ECO:0007669"/>
    <property type="project" value="TreeGrafter"/>
</dbReference>
<keyword evidence="11" id="KW-1015">Disulfide bond</keyword>
<keyword evidence="5" id="KW-0732">Signal</keyword>
<dbReference type="KEGG" id="dord:105994004"/>
<evidence type="ECO:0000256" key="12">
    <source>
        <dbReference type="ARBA" id="ARBA00023170"/>
    </source>
</evidence>
<comment type="similarity">
    <text evidence="2">Belongs to the immunoglobulin superfamily. BTN/MOG family.</text>
</comment>
<evidence type="ECO:0000256" key="4">
    <source>
        <dbReference type="ARBA" id="ARBA00022692"/>
    </source>
</evidence>
<dbReference type="SMART" id="SM00406">
    <property type="entry name" value="IGv"/>
    <property type="match status" value="1"/>
</dbReference>
<dbReference type="PROSITE" id="PS50835">
    <property type="entry name" value="IG_LIKE"/>
    <property type="match status" value="2"/>
</dbReference>
<keyword evidence="6" id="KW-0391">Immunity</keyword>